<dbReference type="InterPro" id="IPR004421">
    <property type="entry name" value="Carbamoyltransferase_HypF"/>
</dbReference>
<comment type="catalytic activity">
    <reaction evidence="9">
        <text>an acyl phosphate + H2O = a carboxylate + phosphate + H(+)</text>
        <dbReference type="Rhea" id="RHEA:14965"/>
        <dbReference type="ChEBI" id="CHEBI:15377"/>
        <dbReference type="ChEBI" id="CHEBI:15378"/>
        <dbReference type="ChEBI" id="CHEBI:29067"/>
        <dbReference type="ChEBI" id="CHEBI:43474"/>
        <dbReference type="ChEBI" id="CHEBI:59918"/>
        <dbReference type="EC" id="3.6.1.7"/>
    </reaction>
</comment>
<evidence type="ECO:0000259" key="10">
    <source>
        <dbReference type="PROSITE" id="PS51160"/>
    </source>
</evidence>
<dbReference type="Gene3D" id="3.30.110.120">
    <property type="match status" value="1"/>
</dbReference>
<evidence type="ECO:0000256" key="1">
    <source>
        <dbReference type="ARBA" id="ARBA00004711"/>
    </source>
</evidence>
<dbReference type="InterPro" id="IPR055128">
    <property type="entry name" value="HypF_C_2"/>
</dbReference>
<evidence type="ECO:0000256" key="2">
    <source>
        <dbReference type="ARBA" id="ARBA00008097"/>
    </source>
</evidence>
<dbReference type="InterPro" id="IPR001792">
    <property type="entry name" value="Acylphosphatase-like_dom"/>
</dbReference>
<dbReference type="SUPFAM" id="SSF53067">
    <property type="entry name" value="Actin-like ATPase domain"/>
    <property type="match status" value="1"/>
</dbReference>
<evidence type="ECO:0000256" key="3">
    <source>
        <dbReference type="ARBA" id="ARBA00022598"/>
    </source>
</evidence>
<dbReference type="Gene3D" id="3.30.420.40">
    <property type="match status" value="1"/>
</dbReference>
<dbReference type="InterPro" id="IPR051060">
    <property type="entry name" value="Carbamoyltrans_HypF-like"/>
</dbReference>
<evidence type="ECO:0000256" key="6">
    <source>
        <dbReference type="ARBA" id="ARBA00022833"/>
    </source>
</evidence>
<dbReference type="SUPFAM" id="SSF55821">
    <property type="entry name" value="YrdC/RibB"/>
    <property type="match status" value="1"/>
</dbReference>
<evidence type="ECO:0000256" key="8">
    <source>
        <dbReference type="PIRNR" id="PIRNR006256"/>
    </source>
</evidence>
<keyword evidence="5" id="KW-0863">Zinc-finger</keyword>
<comment type="pathway">
    <text evidence="1">Protein modification; [NiFe] hydrogenase maturation.</text>
</comment>
<reference evidence="12" key="1">
    <citation type="submission" date="2022-07" db="EMBL/GenBank/DDBJ databases">
        <title>Arcobacter roscoffensis sp. nov., a marine bacterium isolated from coastal seawater collected from Roscoff, France.</title>
        <authorList>
            <person name="Pascual J."/>
            <person name="Lepeaux C."/>
            <person name="Methner A."/>
            <person name="Overmann J."/>
        </authorList>
    </citation>
    <scope>NUCLEOTIDE SEQUENCE</scope>
    <source>
        <strain evidence="12">ARW1-2F2</strain>
    </source>
</reference>
<organism evidence="12 13">
    <name type="scientific">Arcobacter roscoffensis</name>
    <dbReference type="NCBI Taxonomy" id="2961520"/>
    <lineage>
        <taxon>Bacteria</taxon>
        <taxon>Pseudomonadati</taxon>
        <taxon>Campylobacterota</taxon>
        <taxon>Epsilonproteobacteria</taxon>
        <taxon>Campylobacterales</taxon>
        <taxon>Arcobacteraceae</taxon>
        <taxon>Arcobacter</taxon>
    </lineage>
</organism>
<evidence type="ECO:0000313" key="13">
    <source>
        <dbReference type="Proteomes" id="UP001060012"/>
    </source>
</evidence>
<feature type="domain" description="YrdC-like" evidence="11">
    <location>
        <begin position="200"/>
        <end position="385"/>
    </location>
</feature>
<comment type="similarity">
    <text evidence="2 8">Belongs to the carbamoyltransferase HypF family.</text>
</comment>
<dbReference type="PIRSF" id="PIRSF006256">
    <property type="entry name" value="CMPcnvr_hdrg_mat"/>
    <property type="match status" value="1"/>
</dbReference>
<evidence type="ECO:0000256" key="9">
    <source>
        <dbReference type="PROSITE-ProRule" id="PRU00520"/>
    </source>
</evidence>
<sequence length="741" mass="84393">MKTLQIEIKGIVQGVGFRPYVYNLALKHEIKGWVNNDEKGVNIVVYSFEKNCENFINELKNNPPVLARIDSLEIKEITKIKEYKSFEIIQSTKQNNKTTIVSPDMAICQDCIDDINDKNNFRYNYALTNCTNCGPRYSIIKTVPYDRENTSMSEFELCQKCKEEYENPTNRRYHAQPVACETCGPNVTLYNKNKEVSSNIEAIEQCANYIDEGKIVAIKGLGGFHLICDATNSKVVKELRLRKNRPSKPFAVMFDNIKTIKDYTILSSKEEELLNSKEKPIVLVKKVEQADLCEEVAPNIDRLGCFIAYTPLHHLLFRFTNKPLVATSANLKDEPIIRFKDEILEKLGHVVDFVLDFNRDIVNACDDSVIQVVNNDILKLRNARAYAPTAINLQKKANKKILALGANQKSAIAIASENNLILSPHIGDLNSIDAVEYFIRTIDTFKRFYDFVPDVIVCDKHPNYESVKWAKSQDIKLVQVQHHYAHILSTMAEYKLEKDVLGIAFDGTGYGDDGNIWGGEAFVCNKKEYKRAYHLQYFKLLGGEKAVKEPKRIALSLLFDNYTLEEVLSQNNSVVNAFSGNEIKLLHTMWQKDLNAPLTSSIGRLFDAVASIANLAHIQSYEGETGLLIEQNYDEKIKDIYSYALNEEEIDISSMIKEMLEDKQTQVICTKFINTLTQIILDISNRYDDLEVVLSGGVFQNKTLLELVTKKLENQNKKYYYSKQIPLNDGGISVGQIYHIT</sequence>
<accession>A0ABY5E6B6</accession>
<dbReference type="Pfam" id="PF00708">
    <property type="entry name" value="Acylphosphatase"/>
    <property type="match status" value="1"/>
</dbReference>
<feature type="active site" evidence="9">
    <location>
        <position position="18"/>
    </location>
</feature>
<dbReference type="InterPro" id="IPR041440">
    <property type="entry name" value="HypF_C"/>
</dbReference>
<dbReference type="RefSeq" id="WP_254577871.1">
    <property type="nucleotide sequence ID" value="NZ_CP100595.1"/>
</dbReference>
<dbReference type="InterPro" id="IPR017968">
    <property type="entry name" value="Acylphosphatase_CS"/>
</dbReference>
<dbReference type="Pfam" id="PF17788">
    <property type="entry name" value="HypF_C"/>
    <property type="match status" value="1"/>
</dbReference>
<dbReference type="PANTHER" id="PTHR42959">
    <property type="entry name" value="CARBAMOYLTRANSFERASE"/>
    <property type="match status" value="1"/>
</dbReference>
<dbReference type="EMBL" id="CP100595">
    <property type="protein sequence ID" value="UTJ07697.1"/>
    <property type="molecule type" value="Genomic_DNA"/>
</dbReference>
<dbReference type="InterPro" id="IPR043129">
    <property type="entry name" value="ATPase_NBD"/>
</dbReference>
<dbReference type="GO" id="GO:0016874">
    <property type="term" value="F:ligase activity"/>
    <property type="evidence" value="ECO:0007669"/>
    <property type="project" value="UniProtKB-KW"/>
</dbReference>
<dbReference type="Proteomes" id="UP001060012">
    <property type="component" value="Chromosome"/>
</dbReference>
<dbReference type="InterPro" id="IPR011125">
    <property type="entry name" value="Znf_HypF"/>
</dbReference>
<dbReference type="SUPFAM" id="SSF54975">
    <property type="entry name" value="Acylphosphatase/BLUF domain-like"/>
    <property type="match status" value="1"/>
</dbReference>
<dbReference type="InterPro" id="IPR017945">
    <property type="entry name" value="DHBP_synth_RibB-like_a/b_dom"/>
</dbReference>
<keyword evidence="13" id="KW-1185">Reference proteome</keyword>
<evidence type="ECO:0000256" key="7">
    <source>
        <dbReference type="ARBA" id="ARBA00048220"/>
    </source>
</evidence>
<keyword evidence="3 12" id="KW-0436">Ligase</keyword>
<gene>
    <name evidence="12" type="primary">hypF</name>
    <name evidence="12" type="ORF">NJU99_06285</name>
</gene>
<evidence type="ECO:0000313" key="12">
    <source>
        <dbReference type="EMBL" id="UTJ07697.1"/>
    </source>
</evidence>
<dbReference type="InterPro" id="IPR006070">
    <property type="entry name" value="Sua5-like_dom"/>
</dbReference>
<evidence type="ECO:0000256" key="5">
    <source>
        <dbReference type="ARBA" id="ARBA00022771"/>
    </source>
</evidence>
<feature type="domain" description="Acylphosphatase-like" evidence="10">
    <location>
        <begin position="3"/>
        <end position="90"/>
    </location>
</feature>
<dbReference type="Gene3D" id="3.30.420.360">
    <property type="match status" value="1"/>
</dbReference>
<feature type="active site" evidence="9">
    <location>
        <position position="36"/>
    </location>
</feature>
<dbReference type="Pfam" id="PF22521">
    <property type="entry name" value="HypF_C_2"/>
    <property type="match status" value="1"/>
</dbReference>
<dbReference type="PROSITE" id="PS51160">
    <property type="entry name" value="ACYLPHOSPHATASE_3"/>
    <property type="match status" value="1"/>
</dbReference>
<dbReference type="PROSITE" id="PS00150">
    <property type="entry name" value="ACYLPHOSPHATASE_1"/>
    <property type="match status" value="1"/>
</dbReference>
<dbReference type="EC" id="6.2.-.-" evidence="8"/>
<dbReference type="Gene3D" id="3.90.870.50">
    <property type="match status" value="1"/>
</dbReference>
<dbReference type="Pfam" id="PF07503">
    <property type="entry name" value="zf-HYPF"/>
    <property type="match status" value="2"/>
</dbReference>
<dbReference type="PANTHER" id="PTHR42959:SF1">
    <property type="entry name" value="CARBAMOYLTRANSFERASE HYPF"/>
    <property type="match status" value="1"/>
</dbReference>
<keyword evidence="9" id="KW-0378">Hydrolase</keyword>
<name>A0ABY5E6B6_9BACT</name>
<evidence type="ECO:0000256" key="4">
    <source>
        <dbReference type="ARBA" id="ARBA00022723"/>
    </source>
</evidence>
<protein>
    <recommendedName>
        <fullName evidence="8">Carbamoyltransferase</fullName>
        <ecNumber evidence="8">6.2.-.-</ecNumber>
    </recommendedName>
</protein>
<comment type="catalytic activity">
    <reaction evidence="7">
        <text>C-terminal L-cysteinyl-[HypE protein] + carbamoyl phosphate + ATP + H2O = C-terminal S-carboxamide-L-cysteinyl-[HypE protein] + AMP + phosphate + diphosphate + H(+)</text>
        <dbReference type="Rhea" id="RHEA:55636"/>
        <dbReference type="Rhea" id="RHEA-COMP:14247"/>
        <dbReference type="Rhea" id="RHEA-COMP:14392"/>
        <dbReference type="ChEBI" id="CHEBI:15377"/>
        <dbReference type="ChEBI" id="CHEBI:15378"/>
        <dbReference type="ChEBI" id="CHEBI:30616"/>
        <dbReference type="ChEBI" id="CHEBI:33019"/>
        <dbReference type="ChEBI" id="CHEBI:43474"/>
        <dbReference type="ChEBI" id="CHEBI:58228"/>
        <dbReference type="ChEBI" id="CHEBI:76913"/>
        <dbReference type="ChEBI" id="CHEBI:139126"/>
        <dbReference type="ChEBI" id="CHEBI:456215"/>
    </reaction>
</comment>
<dbReference type="Pfam" id="PF01300">
    <property type="entry name" value="Sua5_yciO_yrdC"/>
    <property type="match status" value="1"/>
</dbReference>
<proteinExistence type="inferred from homology"/>
<dbReference type="NCBIfam" id="TIGR00143">
    <property type="entry name" value="hypF"/>
    <property type="match status" value="1"/>
</dbReference>
<dbReference type="PROSITE" id="PS51163">
    <property type="entry name" value="YRDC"/>
    <property type="match status" value="1"/>
</dbReference>
<evidence type="ECO:0000259" key="11">
    <source>
        <dbReference type="PROSITE" id="PS51163"/>
    </source>
</evidence>
<keyword evidence="4" id="KW-0479">Metal-binding</keyword>
<keyword evidence="6" id="KW-0862">Zinc</keyword>
<dbReference type="InterPro" id="IPR036046">
    <property type="entry name" value="Acylphosphatase-like_dom_sf"/>
</dbReference>